<dbReference type="Pfam" id="PF04862">
    <property type="entry name" value="DUF642"/>
    <property type="match status" value="2"/>
</dbReference>
<dbReference type="Gramene" id="OE9A019884T1">
    <property type="protein sequence ID" value="OE9A019884C1"/>
    <property type="gene ID" value="OE9A019884"/>
</dbReference>
<keyword evidence="3" id="KW-0964">Secreted</keyword>
<dbReference type="InterPro" id="IPR006946">
    <property type="entry name" value="DGR2-like_dom"/>
</dbReference>
<dbReference type="PANTHER" id="PTHR31265:SF2">
    <property type="entry name" value="F17A17.37 PROTEIN"/>
    <property type="match status" value="1"/>
</dbReference>
<protein>
    <recommendedName>
        <fullName evidence="6">DUF642 domain-containing protein</fullName>
    </recommendedName>
</protein>
<dbReference type="FunFam" id="2.60.120.260:FF:000031">
    <property type="entry name" value="DUF642 family protein"/>
    <property type="match status" value="1"/>
</dbReference>
<keyword evidence="5" id="KW-0325">Glycoprotein</keyword>
<comment type="caution">
    <text evidence="7">The sequence shown here is derived from an EMBL/GenBank/DDBJ whole genome shotgun (WGS) entry which is preliminary data.</text>
</comment>
<evidence type="ECO:0000313" key="7">
    <source>
        <dbReference type="EMBL" id="CAA3029697.1"/>
    </source>
</evidence>
<evidence type="ECO:0000256" key="3">
    <source>
        <dbReference type="ARBA" id="ARBA00022525"/>
    </source>
</evidence>
<dbReference type="GO" id="GO:0005886">
    <property type="term" value="C:plasma membrane"/>
    <property type="evidence" value="ECO:0007669"/>
    <property type="project" value="TreeGrafter"/>
</dbReference>
<reference evidence="7 8" key="1">
    <citation type="submission" date="2019-12" db="EMBL/GenBank/DDBJ databases">
        <authorList>
            <person name="Alioto T."/>
            <person name="Alioto T."/>
            <person name="Gomez Garrido J."/>
        </authorList>
    </citation>
    <scope>NUCLEOTIDE SEQUENCE [LARGE SCALE GENOMIC DNA]</scope>
</reference>
<proteinExistence type="predicted"/>
<evidence type="ECO:0000256" key="5">
    <source>
        <dbReference type="ARBA" id="ARBA00023180"/>
    </source>
</evidence>
<dbReference type="OrthoDB" id="2121543at2759"/>
<keyword evidence="2" id="KW-0134">Cell wall</keyword>
<dbReference type="EMBL" id="CACTIH010009326">
    <property type="protein sequence ID" value="CAA3029697.1"/>
    <property type="molecule type" value="Genomic_DNA"/>
</dbReference>
<dbReference type="PANTHER" id="PTHR31265">
    <property type="entry name" value="OS02G0527500 PROTEIN-RELATED"/>
    <property type="match status" value="1"/>
</dbReference>
<gene>
    <name evidence="7" type="ORF">OLEA9_A019884</name>
</gene>
<name>A0A8S0VCX6_OLEEU</name>
<accession>A0A8S0VCX6</accession>
<feature type="domain" description="DUF642" evidence="6">
    <location>
        <begin position="7"/>
        <end position="154"/>
    </location>
</feature>
<keyword evidence="4" id="KW-0732">Signal</keyword>
<keyword evidence="8" id="KW-1185">Reference proteome</keyword>
<comment type="subcellular location">
    <subcellularLocation>
        <location evidence="1">Secreted</location>
        <location evidence="1">Cell wall</location>
    </subcellularLocation>
</comment>
<evidence type="ECO:0000256" key="2">
    <source>
        <dbReference type="ARBA" id="ARBA00022512"/>
    </source>
</evidence>
<evidence type="ECO:0000313" key="8">
    <source>
        <dbReference type="Proteomes" id="UP000594638"/>
    </source>
</evidence>
<evidence type="ECO:0000256" key="4">
    <source>
        <dbReference type="ARBA" id="ARBA00022729"/>
    </source>
</evidence>
<dbReference type="AlphaFoldDB" id="A0A8S0VCX6"/>
<dbReference type="InterPro" id="IPR052437">
    <property type="entry name" value="Pectin_Meth_Modulator"/>
</dbReference>
<organism evidence="7 8">
    <name type="scientific">Olea europaea subsp. europaea</name>
    <dbReference type="NCBI Taxonomy" id="158383"/>
    <lineage>
        <taxon>Eukaryota</taxon>
        <taxon>Viridiplantae</taxon>
        <taxon>Streptophyta</taxon>
        <taxon>Embryophyta</taxon>
        <taxon>Tracheophyta</taxon>
        <taxon>Spermatophyta</taxon>
        <taxon>Magnoliopsida</taxon>
        <taxon>eudicotyledons</taxon>
        <taxon>Gunneridae</taxon>
        <taxon>Pentapetalae</taxon>
        <taxon>asterids</taxon>
        <taxon>lamiids</taxon>
        <taxon>Lamiales</taxon>
        <taxon>Oleaceae</taxon>
        <taxon>Oleeae</taxon>
        <taxon>Olea</taxon>
    </lineage>
</organism>
<sequence length="336" mass="37127">MYFLWSLLPNGNFEEKPKPTDIKKTVLEGKYALPKWEINGLVEYISSRPQPGGMYFAVAHGVHAVRLGNEASISQTILVKNGSIYALTFDEVLSVSVPPQSRDLPLQTLYSSNGGDTYAWGLRATSKSVKVIFHNPGMQEDPACGPLLDAVAIKEFFPPRFTKANLVKNNGFEEGRHLLINSSHGVLLPPKQKDLTSPLPGWIIESFKAVKFIDSKHFNIPFGRAVVELVAGRKSAIAQVIRTIPNKVYNVALTVGDAKNNCHGSMMVEAFAAKGTMKAPFKSEGKGKFKTFKFQFKAVSCRTRLTFFSSFYHTRTNDYGTLCGPVLDEVRVFTAA</sequence>
<dbReference type="Gene3D" id="2.60.120.260">
    <property type="entry name" value="Galactose-binding domain-like"/>
    <property type="match status" value="1"/>
</dbReference>
<feature type="domain" description="DUF642" evidence="6">
    <location>
        <begin position="197"/>
        <end position="332"/>
    </location>
</feature>
<evidence type="ECO:0000256" key="1">
    <source>
        <dbReference type="ARBA" id="ARBA00004191"/>
    </source>
</evidence>
<evidence type="ECO:0000259" key="6">
    <source>
        <dbReference type="Pfam" id="PF04862"/>
    </source>
</evidence>
<dbReference type="Proteomes" id="UP000594638">
    <property type="component" value="Unassembled WGS sequence"/>
</dbReference>